<evidence type="ECO:0000313" key="1">
    <source>
        <dbReference type="EMBL" id="GLX84253.1"/>
    </source>
</evidence>
<sequence length="497" mass="55815">MNKPVSIAIVGGGTAGWMAANLFAQKWADKNVSISLIESPDIGIIGVGEGSTPTLKRFFDIIDVAERDWMPACNATYKVNIRFKDWSPQSGIESYSHPFTSQVDTFTSRSFHVNTRTRRLGLDTHVVPEDFFINGVLAQQGKGPVTPENFPFKMEYGYHFDSGLLGQFLAKNASDKGVRHIQANVTDVTRHPNGDIASVITKESGKISADFFVDCTGFKALLIGKTLGVAFKPYKDNLFNDSAVVMPTSIDDVIPVETLSTALSAGWAWKIPLTNRYGNGYVYSSDFISSDQAETEFRTHLNTLNDDTPCHHLKMNVGCLEKQWSHNCISIGLSQGFIEPLEATALHLVQLSLEMFIEQFESGDFTNKNQQIYNDFTGERFERVRDYIVAHYKMNTRTDSEYWRVNRENTNLSQSLIQILNAWFNREDLTEEIVRQNLQSHFDTSSWHCLLAGYGAFPPLASNQPDQGDLYKNNDIAQFLKGCALNFQSHASHLQLK</sequence>
<organism evidence="1 2">
    <name type="scientific">Thalassotalea loyana</name>
    <dbReference type="NCBI Taxonomy" id="280483"/>
    <lineage>
        <taxon>Bacteria</taxon>
        <taxon>Pseudomonadati</taxon>
        <taxon>Pseudomonadota</taxon>
        <taxon>Gammaproteobacteria</taxon>
        <taxon>Alteromonadales</taxon>
        <taxon>Colwelliaceae</taxon>
        <taxon>Thalassotalea</taxon>
    </lineage>
</organism>
<evidence type="ECO:0000313" key="2">
    <source>
        <dbReference type="Proteomes" id="UP001157134"/>
    </source>
</evidence>
<dbReference type="EMBL" id="BSSV01000001">
    <property type="protein sequence ID" value="GLX84253.1"/>
    <property type="molecule type" value="Genomic_DNA"/>
</dbReference>
<dbReference type="InterPro" id="IPR033856">
    <property type="entry name" value="Trp_halogen"/>
</dbReference>
<dbReference type="PIRSF" id="PIRSF011396">
    <property type="entry name" value="Trp_halogenase"/>
    <property type="match status" value="1"/>
</dbReference>
<dbReference type="PANTHER" id="PTHR43747:SF4">
    <property type="entry name" value="FLAVIN-DEPENDENT TRYPTOPHAN HALOGENASE"/>
    <property type="match status" value="1"/>
</dbReference>
<comment type="caution">
    <text evidence="1">The sequence shown here is derived from an EMBL/GenBank/DDBJ whole genome shotgun (WGS) entry which is preliminary data.</text>
</comment>
<proteinExistence type="predicted"/>
<dbReference type="Proteomes" id="UP001157134">
    <property type="component" value="Unassembled WGS sequence"/>
</dbReference>
<accession>A0ABQ6H7Z2</accession>
<dbReference type="SUPFAM" id="SSF51905">
    <property type="entry name" value="FAD/NAD(P)-binding domain"/>
    <property type="match status" value="1"/>
</dbReference>
<dbReference type="PANTHER" id="PTHR43747">
    <property type="entry name" value="FAD-BINDING PROTEIN"/>
    <property type="match status" value="1"/>
</dbReference>
<dbReference type="InterPro" id="IPR036188">
    <property type="entry name" value="FAD/NAD-bd_sf"/>
</dbReference>
<dbReference type="Gene3D" id="3.50.50.60">
    <property type="entry name" value="FAD/NAD(P)-binding domain"/>
    <property type="match status" value="1"/>
</dbReference>
<reference evidence="1 2" key="1">
    <citation type="submission" date="2023-03" db="EMBL/GenBank/DDBJ databases">
        <title>Thalassotalea loyana LMG 22536T draft genome sequence.</title>
        <authorList>
            <person name="Sawabe T."/>
        </authorList>
    </citation>
    <scope>NUCLEOTIDE SEQUENCE [LARGE SCALE GENOMIC DNA]</scope>
    <source>
        <strain evidence="1 2">LMG 22536</strain>
    </source>
</reference>
<protein>
    <submittedName>
        <fullName evidence="1">Tryptophan halogenase</fullName>
    </submittedName>
</protein>
<gene>
    <name evidence="1" type="ORF">tloyanaT_05050</name>
</gene>
<dbReference type="Pfam" id="PF04820">
    <property type="entry name" value="Trp_halogenase"/>
    <property type="match status" value="1"/>
</dbReference>
<name>A0ABQ6H7Z2_9GAMM</name>
<dbReference type="RefSeq" id="WP_284295797.1">
    <property type="nucleotide sequence ID" value="NZ_BSSV01000001.1"/>
</dbReference>
<keyword evidence="2" id="KW-1185">Reference proteome</keyword>
<dbReference type="InterPro" id="IPR006905">
    <property type="entry name" value="Flavin_halogenase"/>
</dbReference>
<dbReference type="InterPro" id="IPR050816">
    <property type="entry name" value="Flavin-dep_Halogenase_NPB"/>
</dbReference>